<dbReference type="EMBL" id="CP000886">
    <property type="protein sequence ID" value="ABX67419.1"/>
    <property type="molecule type" value="Genomic_DNA"/>
</dbReference>
<proteinExistence type="predicted"/>
<sequence length="36" mass="4240">MISVNWLFIQYNSGWVIKKEAGKRGGRIDERYPAQQ</sequence>
<dbReference type="AlphaFoldDB" id="A0A6C6Z2C3"/>
<dbReference type="Proteomes" id="UP000008556">
    <property type="component" value="Chromosome"/>
</dbReference>
<organism evidence="1 2">
    <name type="scientific">Salmonella paratyphi B (strain ATCC BAA-1250 / SPB7)</name>
    <dbReference type="NCBI Taxonomy" id="1016998"/>
    <lineage>
        <taxon>Bacteria</taxon>
        <taxon>Pseudomonadati</taxon>
        <taxon>Pseudomonadota</taxon>
        <taxon>Gammaproteobacteria</taxon>
        <taxon>Enterobacterales</taxon>
        <taxon>Enterobacteriaceae</taxon>
        <taxon>Salmonella</taxon>
    </lineage>
</organism>
<protein>
    <submittedName>
        <fullName evidence="1">Uncharacterized protein</fullName>
    </submittedName>
</protein>
<evidence type="ECO:0000313" key="2">
    <source>
        <dbReference type="Proteomes" id="UP000008556"/>
    </source>
</evidence>
<gene>
    <name evidence="1" type="ordered locus">SPAB_02032</name>
</gene>
<accession>A0A6C6Z2C3</accession>
<reference evidence="1 2" key="1">
    <citation type="submission" date="2007-11" db="EMBL/GenBank/DDBJ databases">
        <authorList>
            <consortium name="The Salmonella enterica serovar Paratyphi B Genome Sequencing Project"/>
            <person name="McClelland M."/>
            <person name="Sanderson E.K."/>
            <person name="Porwollik S."/>
            <person name="Spieth J."/>
            <person name="Clifton W.S."/>
            <person name="Fulton R."/>
            <person name="Cordes M."/>
            <person name="Wollam A."/>
            <person name="Shah N."/>
            <person name="Pepin K."/>
            <person name="Bhonagiri V."/>
            <person name="Nash W."/>
            <person name="Johnson M."/>
            <person name="Thiruvilangam P."/>
            <person name="Wilson R."/>
        </authorList>
    </citation>
    <scope>NUCLEOTIDE SEQUENCE [LARGE SCALE GENOMIC DNA]</scope>
    <source>
        <strain evidence="2">ATCC BAA-1250 / SPB7</strain>
    </source>
</reference>
<dbReference type="KEGG" id="spq:SPAB_02032"/>
<evidence type="ECO:0000313" key="1">
    <source>
        <dbReference type="EMBL" id="ABX67419.1"/>
    </source>
</evidence>
<name>A0A6C6Z2C3_SALPB</name>